<reference evidence="3" key="1">
    <citation type="submission" date="2022-11" db="UniProtKB">
        <authorList>
            <consortium name="WormBaseParasite"/>
        </authorList>
    </citation>
    <scope>IDENTIFICATION</scope>
</reference>
<sequence>MYITLASCVRVRGVSYAQIHVAGASEKQRSVRGSNSRPSAYNADGTASIPQRYANKLDPLVRTTGTNTPISWANSSVSPKDEQIIDKITFFLAKREVYGRG</sequence>
<evidence type="ECO:0000313" key="3">
    <source>
        <dbReference type="WBParaSite" id="nRc.2.0.1.t47378-RA"/>
    </source>
</evidence>
<evidence type="ECO:0000256" key="1">
    <source>
        <dbReference type="SAM" id="MobiDB-lite"/>
    </source>
</evidence>
<keyword evidence="2" id="KW-1185">Reference proteome</keyword>
<evidence type="ECO:0000313" key="2">
    <source>
        <dbReference type="Proteomes" id="UP000887565"/>
    </source>
</evidence>
<name>A0A915LAH5_ROMCU</name>
<protein>
    <submittedName>
        <fullName evidence="3">Uncharacterized protein</fullName>
    </submittedName>
</protein>
<proteinExistence type="predicted"/>
<organism evidence="2 3">
    <name type="scientific">Romanomermis culicivorax</name>
    <name type="common">Nematode worm</name>
    <dbReference type="NCBI Taxonomy" id="13658"/>
    <lineage>
        <taxon>Eukaryota</taxon>
        <taxon>Metazoa</taxon>
        <taxon>Ecdysozoa</taxon>
        <taxon>Nematoda</taxon>
        <taxon>Enoplea</taxon>
        <taxon>Dorylaimia</taxon>
        <taxon>Mermithida</taxon>
        <taxon>Mermithoidea</taxon>
        <taxon>Mermithidae</taxon>
        <taxon>Romanomermis</taxon>
    </lineage>
</organism>
<accession>A0A915LAH5</accession>
<feature type="region of interest" description="Disordered" evidence="1">
    <location>
        <begin position="26"/>
        <end position="46"/>
    </location>
</feature>
<dbReference type="WBParaSite" id="nRc.2.0.1.t47378-RA">
    <property type="protein sequence ID" value="nRc.2.0.1.t47378-RA"/>
    <property type="gene ID" value="nRc.2.0.1.g47378"/>
</dbReference>
<dbReference type="Proteomes" id="UP000887565">
    <property type="component" value="Unplaced"/>
</dbReference>
<dbReference type="AlphaFoldDB" id="A0A915LAH5"/>